<dbReference type="EMBL" id="SRLO01000001">
    <property type="protein sequence ID" value="TNN89513.1"/>
    <property type="molecule type" value="Genomic_DNA"/>
</dbReference>
<accession>A0A4Z2JI75</accession>
<evidence type="ECO:0000313" key="3">
    <source>
        <dbReference type="Proteomes" id="UP000314294"/>
    </source>
</evidence>
<keyword evidence="3" id="KW-1185">Reference proteome</keyword>
<sequence length="128" mass="13734">MSWCRRGPWMRRGGKRCGVGALQSLTAPPPRYCTFADVPPGVLDGGVAVDVGEQAEAKSVAVIGGIREAVDEHAGGGRLERLSHPIVELVPSSRLTAGLVKEKSEVTFMSDEPPSSPLLSVQKKWEQR</sequence>
<evidence type="ECO:0000256" key="1">
    <source>
        <dbReference type="SAM" id="MobiDB-lite"/>
    </source>
</evidence>
<comment type="caution">
    <text evidence="2">The sequence shown here is derived from an EMBL/GenBank/DDBJ whole genome shotgun (WGS) entry which is preliminary data.</text>
</comment>
<name>A0A4Z2JI75_9TELE</name>
<proteinExistence type="predicted"/>
<dbReference type="AlphaFoldDB" id="A0A4Z2JI75"/>
<dbReference type="Proteomes" id="UP000314294">
    <property type="component" value="Unassembled WGS sequence"/>
</dbReference>
<evidence type="ECO:0000313" key="2">
    <source>
        <dbReference type="EMBL" id="TNN89513.1"/>
    </source>
</evidence>
<feature type="region of interest" description="Disordered" evidence="1">
    <location>
        <begin position="106"/>
        <end position="128"/>
    </location>
</feature>
<organism evidence="2 3">
    <name type="scientific">Liparis tanakae</name>
    <name type="common">Tanaka's snailfish</name>
    <dbReference type="NCBI Taxonomy" id="230148"/>
    <lineage>
        <taxon>Eukaryota</taxon>
        <taxon>Metazoa</taxon>
        <taxon>Chordata</taxon>
        <taxon>Craniata</taxon>
        <taxon>Vertebrata</taxon>
        <taxon>Euteleostomi</taxon>
        <taxon>Actinopterygii</taxon>
        <taxon>Neopterygii</taxon>
        <taxon>Teleostei</taxon>
        <taxon>Neoteleostei</taxon>
        <taxon>Acanthomorphata</taxon>
        <taxon>Eupercaria</taxon>
        <taxon>Perciformes</taxon>
        <taxon>Cottioidei</taxon>
        <taxon>Cottales</taxon>
        <taxon>Liparidae</taxon>
        <taxon>Liparis</taxon>
    </lineage>
</organism>
<protein>
    <submittedName>
        <fullName evidence="2">Uncharacterized protein</fullName>
    </submittedName>
</protein>
<dbReference type="OrthoDB" id="5794312at2759"/>
<reference evidence="2 3" key="1">
    <citation type="submission" date="2019-03" db="EMBL/GenBank/DDBJ databases">
        <title>First draft genome of Liparis tanakae, snailfish: a comprehensive survey of snailfish specific genes.</title>
        <authorList>
            <person name="Kim W."/>
            <person name="Song I."/>
            <person name="Jeong J.-H."/>
            <person name="Kim D."/>
            <person name="Kim S."/>
            <person name="Ryu S."/>
            <person name="Song J.Y."/>
            <person name="Lee S.K."/>
        </authorList>
    </citation>
    <scope>NUCLEOTIDE SEQUENCE [LARGE SCALE GENOMIC DNA]</scope>
    <source>
        <tissue evidence="2">Muscle</tissue>
    </source>
</reference>
<gene>
    <name evidence="2" type="ORF">EYF80_000116</name>
</gene>